<evidence type="ECO:0000313" key="1">
    <source>
        <dbReference type="EMBL" id="KKU43183.1"/>
    </source>
</evidence>
<protein>
    <submittedName>
        <fullName evidence="1">Uncharacterized protein</fullName>
    </submittedName>
</protein>
<comment type="caution">
    <text evidence="1">The sequence shown here is derived from an EMBL/GenBank/DDBJ whole genome shotgun (WGS) entry which is preliminary data.</text>
</comment>
<dbReference type="EMBL" id="LCMV01000033">
    <property type="protein sequence ID" value="KKU43183.1"/>
    <property type="molecule type" value="Genomic_DNA"/>
</dbReference>
<dbReference type="AlphaFoldDB" id="A0A0G1SMB5"/>
<name>A0A0G1SMB5_9BACT</name>
<reference evidence="1 2" key="1">
    <citation type="journal article" date="2015" name="Nature">
        <title>rRNA introns, odd ribosomes, and small enigmatic genomes across a large radiation of phyla.</title>
        <authorList>
            <person name="Brown C.T."/>
            <person name="Hug L.A."/>
            <person name="Thomas B.C."/>
            <person name="Sharon I."/>
            <person name="Castelle C.J."/>
            <person name="Singh A."/>
            <person name="Wilkins M.J."/>
            <person name="Williams K.H."/>
            <person name="Banfield J.F."/>
        </authorList>
    </citation>
    <scope>NUCLEOTIDE SEQUENCE [LARGE SCALE GENOMIC DNA]</scope>
</reference>
<sequence length="280" mass="28670">MQGGFAVFSSVAHAALWYGTASSFVDLHPTGANSSSVTSIYGLEQGGGAQFGSSGHAVLWSGSAASMIDLHPDGASNSGLGGIAPGQQVGAYSVGTSYARAGIWAGSANSLVDLNGSLVASGAQGTDGLHQVGWGEITPSSRLHAILWSGTAASWIDLTPAGSDSAEAYGVTGNYQVGFTYFGITPFASFWSGSSQSWVNLHQFLPAGYRSSYAYSIVQSDNQLIVGGYAVNDAGTVAEAIMWVSPVPEPATIGVLAFGLALIARRSSTCISRLGVKRRC</sequence>
<accession>A0A0G1SMB5</accession>
<evidence type="ECO:0000313" key="2">
    <source>
        <dbReference type="Proteomes" id="UP000034487"/>
    </source>
</evidence>
<dbReference type="Proteomes" id="UP000034487">
    <property type="component" value="Unassembled WGS sequence"/>
</dbReference>
<organism evidence="1 2">
    <name type="scientific">Berkelbacteria bacterium GW2011_GWA2_46_7</name>
    <dbReference type="NCBI Taxonomy" id="1618335"/>
    <lineage>
        <taxon>Bacteria</taxon>
        <taxon>Candidatus Berkelbacteria</taxon>
    </lineage>
</organism>
<proteinExistence type="predicted"/>
<gene>
    <name evidence="1" type="ORF">UX60_C0033G0009</name>
</gene>